<keyword evidence="3" id="KW-0067">ATP-binding</keyword>
<dbReference type="InterPro" id="IPR006935">
    <property type="entry name" value="Helicase/UvrB_N"/>
</dbReference>
<dbReference type="Proteomes" id="UP000003754">
    <property type="component" value="Segment"/>
</dbReference>
<feature type="domain" description="Helicase ATP-binding" evidence="1">
    <location>
        <begin position="16"/>
        <end position="182"/>
    </location>
</feature>
<dbReference type="PANTHER" id="PTHR47396:SF1">
    <property type="entry name" value="ATP-DEPENDENT HELICASE IRC3-RELATED"/>
    <property type="match status" value="1"/>
</dbReference>
<dbReference type="GO" id="GO:0005524">
    <property type="term" value="F:ATP binding"/>
    <property type="evidence" value="ECO:0007669"/>
    <property type="project" value="InterPro"/>
</dbReference>
<sequence>MQLFADQQKLEDDIFLQWMMGKKTVLAVAPTGAGKTVIKSSVARRFNLPTIAIAHRQELVCQISVAFAKFGITHRIIAPEKVVKFIVRRHIIETGRSYYHQNSPFAVAGVDTINRRAEDYKQFFESVRLWEGDECHHFLPTNKWGRAVLENFPKANGLGVTATPKRTDGKPLSGIFNVLVLGPTPGELIASGRLSNYRIFGMPPSYTMVDEEDISKNTGDYTLDALRKRSKNSKIVGDIVDTYLAFAPGEMGIGFAVSVEQAIETATAFIHKGVPALALSGESSDEVRQGGIDRFKRGEVKFIMNVDLFDEGFDVPGASYMAAGRKTMSIIKWKQQMGRVMRVRPDGSPGKIADHVGNCLTLRCVPDTDFAWSLDGKEKTKAETTVKLKTCTNCFNVYAAYKTECTLCGHKEEPLARTAPEFVDGDLFEFSPELISQLRGEIKKIDGRPLIPHNLPAHAVGTVERRWQERQEAQKELRECISQWAGIRKYVNQRTDAESYREFYHTYGVDIMTAQTFGAPDARKLTALIREEWI</sequence>
<dbReference type="Gene3D" id="3.40.50.300">
    <property type="entry name" value="P-loop containing nucleotide triphosphate hydrolases"/>
    <property type="match status" value="2"/>
</dbReference>
<proteinExistence type="predicted"/>
<dbReference type="KEGG" id="vg:14011976"/>
<dbReference type="GO" id="GO:0003677">
    <property type="term" value="F:DNA binding"/>
    <property type="evidence" value="ECO:0007669"/>
    <property type="project" value="InterPro"/>
</dbReference>
<dbReference type="SMART" id="SM00490">
    <property type="entry name" value="HELICc"/>
    <property type="match status" value="1"/>
</dbReference>
<evidence type="ECO:0000259" key="2">
    <source>
        <dbReference type="PROSITE" id="PS51194"/>
    </source>
</evidence>
<name>J7FAE2_9CAUD</name>
<keyword evidence="3" id="KW-0547">Nucleotide-binding</keyword>
<reference evidence="3 4" key="1">
    <citation type="submission" date="2011-12" db="EMBL/GenBank/DDBJ databases">
        <title>The genome sequence of the flagella-specific Agrobacterium bacteriophage 7-7-1.</title>
        <authorList>
            <person name="Schmitt R."/>
            <person name="Van den Bossche A."/>
            <person name="Lavigne R."/>
            <person name="Kropinski A.M."/>
        </authorList>
    </citation>
    <scope>NUCLEOTIDE SEQUENCE [LARGE SCALE GENOMIC DNA]</scope>
</reference>
<dbReference type="InterPro" id="IPR001650">
    <property type="entry name" value="Helicase_C-like"/>
</dbReference>
<dbReference type="Pfam" id="PF00271">
    <property type="entry name" value="Helicase_C"/>
    <property type="match status" value="1"/>
</dbReference>
<dbReference type="InterPro" id="IPR027417">
    <property type="entry name" value="P-loop_NTPase"/>
</dbReference>
<gene>
    <name evidence="3" type="ORF">7-7-1_00023</name>
</gene>
<dbReference type="InterPro" id="IPR050742">
    <property type="entry name" value="Helicase_Restrict-Modif_Enz"/>
</dbReference>
<evidence type="ECO:0000313" key="4">
    <source>
        <dbReference type="Proteomes" id="UP000003754"/>
    </source>
</evidence>
<dbReference type="InterPro" id="IPR014001">
    <property type="entry name" value="Helicase_ATP-bd"/>
</dbReference>
<keyword evidence="3" id="KW-0347">Helicase</keyword>
<dbReference type="GO" id="GO:0004386">
    <property type="term" value="F:helicase activity"/>
    <property type="evidence" value="ECO:0007669"/>
    <property type="project" value="UniProtKB-KW"/>
</dbReference>
<keyword evidence="3" id="KW-0378">Hydrolase</keyword>
<feature type="domain" description="Helicase C-terminal" evidence="2">
    <location>
        <begin position="238"/>
        <end position="393"/>
    </location>
</feature>
<dbReference type="GeneID" id="14011976"/>
<evidence type="ECO:0000259" key="1">
    <source>
        <dbReference type="PROSITE" id="PS51192"/>
    </source>
</evidence>
<dbReference type="PROSITE" id="PS51194">
    <property type="entry name" value="HELICASE_CTER"/>
    <property type="match status" value="1"/>
</dbReference>
<dbReference type="PANTHER" id="PTHR47396">
    <property type="entry name" value="TYPE I RESTRICTION ENZYME ECOKI R PROTEIN"/>
    <property type="match status" value="1"/>
</dbReference>
<dbReference type="Pfam" id="PF04851">
    <property type="entry name" value="ResIII"/>
    <property type="match status" value="1"/>
</dbReference>
<dbReference type="EMBL" id="JQ312117">
    <property type="protein sequence ID" value="AFH19721.1"/>
    <property type="molecule type" value="Genomic_DNA"/>
</dbReference>
<dbReference type="GO" id="GO:0016787">
    <property type="term" value="F:hydrolase activity"/>
    <property type="evidence" value="ECO:0007669"/>
    <property type="project" value="InterPro"/>
</dbReference>
<dbReference type="PROSITE" id="PS51192">
    <property type="entry name" value="HELICASE_ATP_BIND_1"/>
    <property type="match status" value="1"/>
</dbReference>
<keyword evidence="4" id="KW-1185">Reference proteome</keyword>
<dbReference type="OrthoDB" id="1659at10239"/>
<evidence type="ECO:0000313" key="3">
    <source>
        <dbReference type="EMBL" id="AFH19721.1"/>
    </source>
</evidence>
<dbReference type="RefSeq" id="YP_007006479.1">
    <property type="nucleotide sequence ID" value="NC_019519.1"/>
</dbReference>
<accession>J7FAE2</accession>
<organism evidence="3 4">
    <name type="scientific">Agrobacterium phage 7-7-1</name>
    <dbReference type="NCBI Taxonomy" id="1161931"/>
    <lineage>
        <taxon>Viruses</taxon>
        <taxon>Duplodnaviria</taxon>
        <taxon>Heunggongvirae</taxon>
        <taxon>Uroviricota</taxon>
        <taxon>Caudoviricetes</taxon>
        <taxon>Schmittlotzvirus</taxon>
        <taxon>Schmittlotzvirus sv771</taxon>
    </lineage>
</organism>
<dbReference type="SUPFAM" id="SSF52540">
    <property type="entry name" value="P-loop containing nucleoside triphosphate hydrolases"/>
    <property type="match status" value="1"/>
</dbReference>
<protein>
    <submittedName>
        <fullName evidence="3">Putative helicase</fullName>
    </submittedName>
</protein>